<dbReference type="Proteomes" id="UP000779574">
    <property type="component" value="Unassembled WGS sequence"/>
</dbReference>
<keyword evidence="1" id="KW-0479">Metal-binding</keyword>
<proteinExistence type="predicted"/>
<feature type="non-terminal residue" evidence="3">
    <location>
        <position position="304"/>
    </location>
</feature>
<dbReference type="EMBL" id="JAHFXF010000360">
    <property type="protein sequence ID" value="KAG9689326.1"/>
    <property type="molecule type" value="Genomic_DNA"/>
</dbReference>
<evidence type="ECO:0000256" key="1">
    <source>
        <dbReference type="PROSITE-ProRule" id="PRU00175"/>
    </source>
</evidence>
<dbReference type="GO" id="GO:0008270">
    <property type="term" value="F:zinc ion binding"/>
    <property type="evidence" value="ECO:0007669"/>
    <property type="project" value="UniProtKB-KW"/>
</dbReference>
<dbReference type="InterPro" id="IPR013083">
    <property type="entry name" value="Znf_RING/FYVE/PHD"/>
</dbReference>
<reference evidence="3" key="1">
    <citation type="journal article" date="2021" name="J Fungi (Basel)">
        <title>Virulence traits and population genomics of the black yeast Aureobasidium melanogenum.</title>
        <authorList>
            <person name="Cernosa A."/>
            <person name="Sun X."/>
            <person name="Gostincar C."/>
            <person name="Fang C."/>
            <person name="Gunde-Cimerman N."/>
            <person name="Song Z."/>
        </authorList>
    </citation>
    <scope>NUCLEOTIDE SEQUENCE</scope>
    <source>
        <strain evidence="3">EXF-9911</strain>
    </source>
</reference>
<name>A0A9P8EF45_AURME</name>
<comment type="caution">
    <text evidence="3">The sequence shown here is derived from an EMBL/GenBank/DDBJ whole genome shotgun (WGS) entry which is preliminary data.</text>
</comment>
<accession>A0A9P8EF45</accession>
<dbReference type="AlphaFoldDB" id="A0A9P8EF45"/>
<feature type="domain" description="RING-type" evidence="2">
    <location>
        <begin position="75"/>
        <end position="117"/>
    </location>
</feature>
<sequence length="304" mass="34609">MPQIFWTLLLATGLAAPLFKYPIYAFVVFTFIILWNHLFQTPKQDPEVLLLPTKKPYLDALKPLENPETVQGDHCPTCWDEFDASKAPTGLACGHVFCNEDLMEWFKAHKNTCPVCKKVLFQQAMFQGKDAIAEKVHKARICLVVVNLLITLLRQICGYILRHQGSGIDWTWQLLNPIYYLTGYGSTFSTINAAATTAANIVQLFVAYNGSRNFGPEWFRSFGVNLVFWSGVLYCTAMNLWQDIEECRTFVRFAWAICHWKWQGSPGGNFLFRSMDVLARNAKQASDLVVEVTDAWDKDGNMVI</sequence>
<dbReference type="InterPro" id="IPR001841">
    <property type="entry name" value="Znf_RING"/>
</dbReference>
<protein>
    <recommendedName>
        <fullName evidence="2">RING-type domain-containing protein</fullName>
    </recommendedName>
</protein>
<dbReference type="SUPFAM" id="SSF57850">
    <property type="entry name" value="RING/U-box"/>
    <property type="match status" value="1"/>
</dbReference>
<dbReference type="Pfam" id="PF13639">
    <property type="entry name" value="zf-RING_2"/>
    <property type="match status" value="1"/>
</dbReference>
<keyword evidence="1" id="KW-0862">Zinc</keyword>
<evidence type="ECO:0000313" key="3">
    <source>
        <dbReference type="EMBL" id="KAG9689326.1"/>
    </source>
</evidence>
<dbReference type="Gene3D" id="3.30.40.10">
    <property type="entry name" value="Zinc/RING finger domain, C3HC4 (zinc finger)"/>
    <property type="match status" value="1"/>
</dbReference>
<reference evidence="3" key="2">
    <citation type="submission" date="2021-08" db="EMBL/GenBank/DDBJ databases">
        <authorList>
            <person name="Gostincar C."/>
            <person name="Sun X."/>
            <person name="Song Z."/>
            <person name="Gunde-Cimerman N."/>
        </authorList>
    </citation>
    <scope>NUCLEOTIDE SEQUENCE</scope>
    <source>
        <strain evidence="3">EXF-9911</strain>
    </source>
</reference>
<organism evidence="3 4">
    <name type="scientific">Aureobasidium melanogenum</name>
    <name type="common">Aureobasidium pullulans var. melanogenum</name>
    <dbReference type="NCBI Taxonomy" id="46634"/>
    <lineage>
        <taxon>Eukaryota</taxon>
        <taxon>Fungi</taxon>
        <taxon>Dikarya</taxon>
        <taxon>Ascomycota</taxon>
        <taxon>Pezizomycotina</taxon>
        <taxon>Dothideomycetes</taxon>
        <taxon>Dothideomycetidae</taxon>
        <taxon>Dothideales</taxon>
        <taxon>Saccotheciaceae</taxon>
        <taxon>Aureobasidium</taxon>
    </lineage>
</organism>
<dbReference type="PROSITE" id="PS50089">
    <property type="entry name" value="ZF_RING_2"/>
    <property type="match status" value="1"/>
</dbReference>
<evidence type="ECO:0000259" key="2">
    <source>
        <dbReference type="PROSITE" id="PS50089"/>
    </source>
</evidence>
<gene>
    <name evidence="3" type="ORF">KCU76_g8971</name>
</gene>
<dbReference type="OrthoDB" id="6105938at2759"/>
<evidence type="ECO:0000313" key="4">
    <source>
        <dbReference type="Proteomes" id="UP000779574"/>
    </source>
</evidence>
<keyword evidence="1" id="KW-0863">Zinc-finger</keyword>